<protein>
    <submittedName>
        <fullName evidence="8">RNA polymerase sigma24 factor</fullName>
    </submittedName>
</protein>
<organism evidence="8 9">
    <name type="scientific">Actinoplanes couchii</name>
    <dbReference type="NCBI Taxonomy" id="403638"/>
    <lineage>
        <taxon>Bacteria</taxon>
        <taxon>Bacillati</taxon>
        <taxon>Actinomycetota</taxon>
        <taxon>Actinomycetes</taxon>
        <taxon>Micromonosporales</taxon>
        <taxon>Micromonosporaceae</taxon>
        <taxon>Actinoplanes</taxon>
    </lineage>
</organism>
<dbReference type="InterPro" id="IPR013249">
    <property type="entry name" value="RNA_pol_sigma70_r4_t2"/>
</dbReference>
<proteinExistence type="inferred from homology"/>
<evidence type="ECO:0000256" key="2">
    <source>
        <dbReference type="ARBA" id="ARBA00023015"/>
    </source>
</evidence>
<keyword evidence="3" id="KW-0731">Sigma factor</keyword>
<evidence type="ECO:0000313" key="8">
    <source>
        <dbReference type="EMBL" id="GID58966.1"/>
    </source>
</evidence>
<dbReference type="InterPro" id="IPR039425">
    <property type="entry name" value="RNA_pol_sigma-70-like"/>
</dbReference>
<dbReference type="InterPro" id="IPR036388">
    <property type="entry name" value="WH-like_DNA-bd_sf"/>
</dbReference>
<reference evidence="8 9" key="1">
    <citation type="submission" date="2021-01" db="EMBL/GenBank/DDBJ databases">
        <title>Whole genome shotgun sequence of Actinoplanes couchii NBRC 106145.</title>
        <authorList>
            <person name="Komaki H."/>
            <person name="Tamura T."/>
        </authorList>
    </citation>
    <scope>NUCLEOTIDE SEQUENCE [LARGE SCALE GENOMIC DNA]</scope>
    <source>
        <strain evidence="8 9">NBRC 106145</strain>
    </source>
</reference>
<keyword evidence="5" id="KW-0804">Transcription</keyword>
<dbReference type="Pfam" id="PF08281">
    <property type="entry name" value="Sigma70_r4_2"/>
    <property type="match status" value="1"/>
</dbReference>
<dbReference type="InterPro" id="IPR014325">
    <property type="entry name" value="RNA_pol_sigma-E_actinobac"/>
</dbReference>
<evidence type="ECO:0000256" key="1">
    <source>
        <dbReference type="ARBA" id="ARBA00010641"/>
    </source>
</evidence>
<evidence type="ECO:0000259" key="6">
    <source>
        <dbReference type="Pfam" id="PF04542"/>
    </source>
</evidence>
<dbReference type="SUPFAM" id="SSF88659">
    <property type="entry name" value="Sigma3 and sigma4 domains of RNA polymerase sigma factors"/>
    <property type="match status" value="1"/>
</dbReference>
<dbReference type="SUPFAM" id="SSF88946">
    <property type="entry name" value="Sigma2 domain of RNA polymerase sigma factors"/>
    <property type="match status" value="1"/>
</dbReference>
<keyword evidence="2" id="KW-0805">Transcription regulation</keyword>
<gene>
    <name evidence="8" type="ORF">Aco03nite_073700</name>
</gene>
<dbReference type="InterPro" id="IPR014284">
    <property type="entry name" value="RNA_pol_sigma-70_dom"/>
</dbReference>
<dbReference type="CDD" id="cd06171">
    <property type="entry name" value="Sigma70_r4"/>
    <property type="match status" value="1"/>
</dbReference>
<comment type="similarity">
    <text evidence="1">Belongs to the sigma-70 factor family. ECF subfamily.</text>
</comment>
<evidence type="ECO:0000259" key="7">
    <source>
        <dbReference type="Pfam" id="PF08281"/>
    </source>
</evidence>
<dbReference type="InterPro" id="IPR013325">
    <property type="entry name" value="RNA_pol_sigma_r2"/>
</dbReference>
<evidence type="ECO:0000256" key="4">
    <source>
        <dbReference type="ARBA" id="ARBA00023125"/>
    </source>
</evidence>
<evidence type="ECO:0000256" key="3">
    <source>
        <dbReference type="ARBA" id="ARBA00023082"/>
    </source>
</evidence>
<feature type="domain" description="RNA polymerase sigma-70 region 2" evidence="6">
    <location>
        <begin position="24"/>
        <end position="83"/>
    </location>
</feature>
<dbReference type="NCBIfam" id="TIGR02983">
    <property type="entry name" value="SigE-fam_strep"/>
    <property type="match status" value="1"/>
</dbReference>
<dbReference type="EMBL" id="BOMG01000093">
    <property type="protein sequence ID" value="GID58966.1"/>
    <property type="molecule type" value="Genomic_DNA"/>
</dbReference>
<feature type="domain" description="RNA polymerase sigma factor 70 region 4 type 2" evidence="7">
    <location>
        <begin position="106"/>
        <end position="157"/>
    </location>
</feature>
<dbReference type="InterPro" id="IPR007627">
    <property type="entry name" value="RNA_pol_sigma70_r2"/>
</dbReference>
<name>A0ABQ3XKD8_9ACTN</name>
<keyword evidence="4" id="KW-0238">DNA-binding</keyword>
<dbReference type="NCBIfam" id="TIGR02937">
    <property type="entry name" value="sigma70-ECF"/>
    <property type="match status" value="1"/>
</dbReference>
<dbReference type="InterPro" id="IPR013324">
    <property type="entry name" value="RNA_pol_sigma_r3/r4-like"/>
</dbReference>
<evidence type="ECO:0000256" key="5">
    <source>
        <dbReference type="ARBA" id="ARBA00023163"/>
    </source>
</evidence>
<dbReference type="RefSeq" id="WP_203804493.1">
    <property type="nucleotide sequence ID" value="NZ_BAAAQE010000093.1"/>
</dbReference>
<dbReference type="PANTHER" id="PTHR43133">
    <property type="entry name" value="RNA POLYMERASE ECF-TYPE SIGMA FACTO"/>
    <property type="match status" value="1"/>
</dbReference>
<dbReference type="Gene3D" id="1.10.1740.10">
    <property type="match status" value="1"/>
</dbReference>
<dbReference type="Proteomes" id="UP000612282">
    <property type="component" value="Unassembled WGS sequence"/>
</dbReference>
<sequence>MKTDSERDRQFAAFVAEKRGHMLHTARLLTAGDNHLAEDLVQTALTKLFVSWAAFRRADSPNAYLKRALFNALTDERRRIWRRFERPVAEVPEGSAAAVTPETDPELARALEQLPPRMRAAVVFRFVLDMDIADTAVALGCSPGTVKSQTARALEKLRAALSSTPMIPQGANR</sequence>
<comment type="caution">
    <text evidence="8">The sequence shown here is derived from an EMBL/GenBank/DDBJ whole genome shotgun (WGS) entry which is preliminary data.</text>
</comment>
<accession>A0ABQ3XKD8</accession>
<evidence type="ECO:0000313" key="9">
    <source>
        <dbReference type="Proteomes" id="UP000612282"/>
    </source>
</evidence>
<dbReference type="PANTHER" id="PTHR43133:SF50">
    <property type="entry name" value="ECF RNA POLYMERASE SIGMA FACTOR SIGM"/>
    <property type="match status" value="1"/>
</dbReference>
<keyword evidence="9" id="KW-1185">Reference proteome</keyword>
<dbReference type="Pfam" id="PF04542">
    <property type="entry name" value="Sigma70_r2"/>
    <property type="match status" value="1"/>
</dbReference>
<dbReference type="Gene3D" id="1.10.10.10">
    <property type="entry name" value="Winged helix-like DNA-binding domain superfamily/Winged helix DNA-binding domain"/>
    <property type="match status" value="1"/>
</dbReference>